<dbReference type="InterPro" id="IPR036872">
    <property type="entry name" value="CH_dom_sf"/>
</dbReference>
<keyword evidence="1 10" id="KW-0728">SH3 domain</keyword>
<evidence type="ECO:0000259" key="13">
    <source>
        <dbReference type="PROSITE" id="PS50003"/>
    </source>
</evidence>
<dbReference type="PANTHER" id="PTHR45818:SF3">
    <property type="entry name" value="PROTEIN VAV"/>
    <property type="match status" value="1"/>
</dbReference>
<keyword evidence="6" id="KW-0863">Zinc-finger</keyword>
<evidence type="ECO:0000256" key="10">
    <source>
        <dbReference type="PROSITE-ProRule" id="PRU00192"/>
    </source>
</evidence>
<evidence type="ECO:0000256" key="1">
    <source>
        <dbReference type="ARBA" id="ARBA00022443"/>
    </source>
</evidence>
<dbReference type="SUPFAM" id="SSF50044">
    <property type="entry name" value="SH3-domain"/>
    <property type="match status" value="1"/>
</dbReference>
<dbReference type="SMART" id="SM00033">
    <property type="entry name" value="CH"/>
    <property type="match status" value="1"/>
</dbReference>
<dbReference type="Gene3D" id="3.30.60.20">
    <property type="match status" value="1"/>
</dbReference>
<dbReference type="SUPFAM" id="SSF55550">
    <property type="entry name" value="SH2 domain"/>
    <property type="match status" value="1"/>
</dbReference>
<dbReference type="RefSeq" id="XP_026290424.1">
    <property type="nucleotide sequence ID" value="XM_026434639.2"/>
</dbReference>
<dbReference type="InterPro" id="IPR035899">
    <property type="entry name" value="DBL_dom_sf"/>
</dbReference>
<dbReference type="PROSITE" id="PS50021">
    <property type="entry name" value="CH"/>
    <property type="match status" value="1"/>
</dbReference>
<dbReference type="CDD" id="cd21201">
    <property type="entry name" value="CH_VAV"/>
    <property type="match status" value="1"/>
</dbReference>
<dbReference type="CTD" id="32920"/>
<dbReference type="Gene3D" id="3.30.505.10">
    <property type="entry name" value="SH2 domain"/>
    <property type="match status" value="1"/>
</dbReference>
<evidence type="ECO:0000256" key="2">
    <source>
        <dbReference type="ARBA" id="ARBA00022553"/>
    </source>
</evidence>
<keyword evidence="7" id="KW-0862">Zinc</keyword>
<dbReference type="InterPro" id="IPR037832">
    <property type="entry name" value="PH_Vav"/>
</dbReference>
<dbReference type="Gene3D" id="1.20.900.10">
    <property type="entry name" value="Dbl homology (DH) domain"/>
    <property type="match status" value="1"/>
</dbReference>
<evidence type="ECO:0000313" key="18">
    <source>
        <dbReference type="RefSeq" id="XP_026290424.1"/>
    </source>
</evidence>
<dbReference type="Pfam" id="PF00621">
    <property type="entry name" value="RhoGEF"/>
    <property type="match status" value="1"/>
</dbReference>
<dbReference type="Proteomes" id="UP000504606">
    <property type="component" value="Unplaced"/>
</dbReference>
<dbReference type="InterPro" id="IPR000219">
    <property type="entry name" value="DH_dom"/>
</dbReference>
<dbReference type="Pfam" id="PF00307">
    <property type="entry name" value="CH"/>
    <property type="match status" value="1"/>
</dbReference>
<feature type="domain" description="DH" evidence="14">
    <location>
        <begin position="215"/>
        <end position="395"/>
    </location>
</feature>
<dbReference type="GO" id="GO:0009653">
    <property type="term" value="P:anatomical structure morphogenesis"/>
    <property type="evidence" value="ECO:0007669"/>
    <property type="project" value="UniProtKB-ARBA"/>
</dbReference>
<evidence type="ECO:0000256" key="5">
    <source>
        <dbReference type="ARBA" id="ARBA00022737"/>
    </source>
</evidence>
<keyword evidence="3" id="KW-0344">Guanine-nucleotide releasing factor</keyword>
<keyword evidence="8 9" id="KW-0727">SH2 domain</keyword>
<organism evidence="17 18">
    <name type="scientific">Frankliniella occidentalis</name>
    <name type="common">Western flower thrips</name>
    <name type="synonym">Euthrips occidentalis</name>
    <dbReference type="NCBI Taxonomy" id="133901"/>
    <lineage>
        <taxon>Eukaryota</taxon>
        <taxon>Metazoa</taxon>
        <taxon>Ecdysozoa</taxon>
        <taxon>Arthropoda</taxon>
        <taxon>Hexapoda</taxon>
        <taxon>Insecta</taxon>
        <taxon>Pterygota</taxon>
        <taxon>Neoptera</taxon>
        <taxon>Paraneoptera</taxon>
        <taxon>Thysanoptera</taxon>
        <taxon>Terebrantia</taxon>
        <taxon>Thripoidea</taxon>
        <taxon>Thripidae</taxon>
        <taxon>Frankliniella</taxon>
    </lineage>
</organism>
<dbReference type="CDD" id="cd00160">
    <property type="entry name" value="RhoGEF"/>
    <property type="match status" value="1"/>
</dbReference>
<dbReference type="InterPro" id="IPR036860">
    <property type="entry name" value="SH2_dom_sf"/>
</dbReference>
<dbReference type="Gene3D" id="2.30.29.30">
    <property type="entry name" value="Pleckstrin-homology domain (PH domain)/Phosphotyrosine-binding domain (PTB)"/>
    <property type="match status" value="1"/>
</dbReference>
<dbReference type="SMART" id="SM00233">
    <property type="entry name" value="PH"/>
    <property type="match status" value="1"/>
</dbReference>
<dbReference type="GO" id="GO:0008270">
    <property type="term" value="F:zinc ion binding"/>
    <property type="evidence" value="ECO:0007669"/>
    <property type="project" value="UniProtKB-KW"/>
</dbReference>
<dbReference type="GO" id="GO:0005737">
    <property type="term" value="C:cytoplasm"/>
    <property type="evidence" value="ECO:0007669"/>
    <property type="project" value="TreeGrafter"/>
</dbReference>
<keyword evidence="5" id="KW-0677">Repeat</keyword>
<evidence type="ECO:0000256" key="4">
    <source>
        <dbReference type="ARBA" id="ARBA00022723"/>
    </source>
</evidence>
<dbReference type="CDD" id="cd01223">
    <property type="entry name" value="PH_Vav"/>
    <property type="match status" value="1"/>
</dbReference>
<evidence type="ECO:0000259" key="15">
    <source>
        <dbReference type="PROSITE" id="PS50021"/>
    </source>
</evidence>
<evidence type="ECO:0000256" key="7">
    <source>
        <dbReference type="ARBA" id="ARBA00022833"/>
    </source>
</evidence>
<dbReference type="Pfam" id="PF00130">
    <property type="entry name" value="C1_1"/>
    <property type="match status" value="1"/>
</dbReference>
<dbReference type="CDD" id="cd20810">
    <property type="entry name" value="C1_VAV"/>
    <property type="match status" value="1"/>
</dbReference>
<dbReference type="Gene3D" id="2.30.30.40">
    <property type="entry name" value="SH3 Domains"/>
    <property type="match status" value="1"/>
</dbReference>
<dbReference type="Pfam" id="PF00018">
    <property type="entry name" value="SH3_1"/>
    <property type="match status" value="1"/>
</dbReference>
<dbReference type="SUPFAM" id="SSF48065">
    <property type="entry name" value="DBL homology domain (DH-domain)"/>
    <property type="match status" value="1"/>
</dbReference>
<evidence type="ECO:0000259" key="16">
    <source>
        <dbReference type="PROSITE" id="PS50081"/>
    </source>
</evidence>
<evidence type="ECO:0000259" key="14">
    <source>
        <dbReference type="PROSITE" id="PS50010"/>
    </source>
</evidence>
<evidence type="ECO:0000259" key="12">
    <source>
        <dbReference type="PROSITE" id="PS50002"/>
    </source>
</evidence>
<keyword evidence="2" id="KW-0597">Phosphoprotein</keyword>
<dbReference type="AlphaFoldDB" id="A0A6J1TA34"/>
<feature type="domain" description="Phorbol-ester/DAG-type" evidence="16">
    <location>
        <begin position="545"/>
        <end position="594"/>
    </location>
</feature>
<dbReference type="PROSITE" id="PS50003">
    <property type="entry name" value="PH_DOMAIN"/>
    <property type="match status" value="1"/>
</dbReference>
<dbReference type="SMART" id="SM00325">
    <property type="entry name" value="RhoGEF"/>
    <property type="match status" value="1"/>
</dbReference>
<dbReference type="Gene3D" id="1.10.418.10">
    <property type="entry name" value="Calponin-like domain"/>
    <property type="match status" value="1"/>
</dbReference>
<feature type="domain" description="PH" evidence="13">
    <location>
        <begin position="428"/>
        <end position="534"/>
    </location>
</feature>
<dbReference type="PROSITE" id="PS50010">
    <property type="entry name" value="DH_2"/>
    <property type="match status" value="1"/>
</dbReference>
<accession>A0A6J1TA34</accession>
<reference evidence="18" key="1">
    <citation type="submission" date="2025-08" db="UniProtKB">
        <authorList>
            <consortium name="RefSeq"/>
        </authorList>
    </citation>
    <scope>IDENTIFICATION</scope>
    <source>
        <tissue evidence="18">Whole organism</tissue>
    </source>
</reference>
<evidence type="ECO:0000256" key="9">
    <source>
        <dbReference type="PROSITE-ProRule" id="PRU00191"/>
    </source>
</evidence>
<dbReference type="SUPFAM" id="SSF47576">
    <property type="entry name" value="Calponin-homology domain, CH-domain"/>
    <property type="match status" value="1"/>
</dbReference>
<dbReference type="Pfam" id="PF22697">
    <property type="entry name" value="SOS1_NGEF_PH"/>
    <property type="match status" value="1"/>
</dbReference>
<dbReference type="GO" id="GO:0005085">
    <property type="term" value="F:guanyl-nucleotide exchange factor activity"/>
    <property type="evidence" value="ECO:0007669"/>
    <property type="project" value="UniProtKB-KW"/>
</dbReference>
<dbReference type="PROSITE" id="PS50002">
    <property type="entry name" value="SH3"/>
    <property type="match status" value="1"/>
</dbReference>
<keyword evidence="4" id="KW-0479">Metal-binding</keyword>
<evidence type="ECO:0000313" key="17">
    <source>
        <dbReference type="Proteomes" id="UP000504606"/>
    </source>
</evidence>
<dbReference type="InterPro" id="IPR036028">
    <property type="entry name" value="SH3-like_dom_sf"/>
</dbReference>
<feature type="domain" description="SH3" evidence="12">
    <location>
        <begin position="757"/>
        <end position="818"/>
    </location>
</feature>
<proteinExistence type="predicted"/>
<dbReference type="SMART" id="SM00252">
    <property type="entry name" value="SH2"/>
    <property type="match status" value="1"/>
</dbReference>
<evidence type="ECO:0000256" key="6">
    <source>
        <dbReference type="ARBA" id="ARBA00022771"/>
    </source>
</evidence>
<dbReference type="GeneID" id="113215074"/>
<dbReference type="SUPFAM" id="SSF50729">
    <property type="entry name" value="PH domain-like"/>
    <property type="match status" value="1"/>
</dbReference>
<protein>
    <submittedName>
        <fullName evidence="18">Protein vav isoform X2</fullName>
    </submittedName>
</protein>
<dbReference type="InterPro" id="IPR001849">
    <property type="entry name" value="PH_domain"/>
</dbReference>
<dbReference type="InterPro" id="IPR011993">
    <property type="entry name" value="PH-like_dom_sf"/>
</dbReference>
<dbReference type="GO" id="GO:0016477">
    <property type="term" value="P:cell migration"/>
    <property type="evidence" value="ECO:0007669"/>
    <property type="project" value="TreeGrafter"/>
</dbReference>
<dbReference type="InterPro" id="IPR001715">
    <property type="entry name" value="CH_dom"/>
</dbReference>
<dbReference type="PROSITE" id="PS50001">
    <property type="entry name" value="SH2"/>
    <property type="match status" value="1"/>
</dbReference>
<dbReference type="PROSITE" id="PS00479">
    <property type="entry name" value="ZF_DAG_PE_1"/>
    <property type="match status" value="1"/>
</dbReference>
<evidence type="ECO:0000259" key="11">
    <source>
        <dbReference type="PROSITE" id="PS50001"/>
    </source>
</evidence>
<dbReference type="InterPro" id="IPR055251">
    <property type="entry name" value="SOS1_NGEF_PH"/>
</dbReference>
<feature type="domain" description="Calponin-homology (CH)" evidence="15">
    <location>
        <begin position="16"/>
        <end position="135"/>
    </location>
</feature>
<dbReference type="InterPro" id="IPR002219">
    <property type="entry name" value="PKC_DAG/PE"/>
</dbReference>
<dbReference type="Pfam" id="PF00017">
    <property type="entry name" value="SH2"/>
    <property type="match status" value="1"/>
</dbReference>
<feature type="domain" description="SH2" evidence="11">
    <location>
        <begin position="654"/>
        <end position="757"/>
    </location>
</feature>
<gene>
    <name evidence="18" type="primary">LOC113215074</name>
</gene>
<dbReference type="GO" id="GO:0048468">
    <property type="term" value="P:cell development"/>
    <property type="evidence" value="ECO:0007669"/>
    <property type="project" value="UniProtKB-ARBA"/>
</dbReference>
<dbReference type="SMART" id="SM00326">
    <property type="entry name" value="SH3"/>
    <property type="match status" value="1"/>
</dbReference>
<evidence type="ECO:0000256" key="3">
    <source>
        <dbReference type="ARBA" id="ARBA00022658"/>
    </source>
</evidence>
<evidence type="ECO:0000256" key="8">
    <source>
        <dbReference type="ARBA" id="ARBA00022999"/>
    </source>
</evidence>
<dbReference type="SMART" id="SM00109">
    <property type="entry name" value="C1"/>
    <property type="match status" value="1"/>
</dbReference>
<sequence length="823" mass="95861">MHGEMELALASNSLAGEVWRDCASWLTRCEALRPDHKANWADALVSDLAYTLRDGVLLCNLLNSLEPGCIEMKDVNQKPQMAQFLCLRNIKAFLQVCHDYFGIKKTELFEPLHLFDLSDFFRVLHTLSKLSNCPRIQRKNIPGFSFKPRTLSQEDIYRNLHANEDETIQGGSDVDEYGTYYSHIQNEEVYHDLCSIHKQQVQVQVPSAITHSLEKRDYVINELVETEKKYVEVLSTLQRSFMRPLSNVMKEEDMKIVFHGIKELSEIHVGFHSQLRKACTPQSSLRLSEVFINWREKFLIYGDYCANLTAAQNTIQEVCAKNEQVNQEVIRCQQDANNGKFKLRDILSVPMQRILKYHLLLDKLISETQHNHEDFRGLERAKEAMVDVAQYCNEVKRDSDTLEIMHDIQESISDWVMPEDTELKDYGRLLKDGELKIKAHNDQKVKVRYVFIFDQVMLMCKSVRNDQYSFKESLPLREYKVEDVTNRRVLQGSRWSYHYQWLLVRKSERTAFTMYARTEDQKRKWIKAIQDALDNIEPSVCRNTDHRFQMITFEKPTTCNHCSKFLKGRIFQGYRCERCAIACHKPCIPFSGRCGMKPPPELPPRPPLLSPRHDSDPNAINHTIQLPQPLPLITGEVSRRSWAHDNELLKEYLWFVGEMGRDQASSLLEQTADGTYLLRIRPQGPTHPNETAYALSMKADNEVKHMKVYEKEIDGIPHYYLSESRFHRSVVELISCYEHTSLAENFIGLHVKLRWPFRRIVVVAEVDYNTTEPNQLPLKKGTQVVVLSKEADHMGWWKGKANDQVGFFPKVYVREISDTFNIE</sequence>
<dbReference type="InterPro" id="IPR000980">
    <property type="entry name" value="SH2"/>
</dbReference>
<dbReference type="InterPro" id="IPR001452">
    <property type="entry name" value="SH3_domain"/>
</dbReference>
<dbReference type="PANTHER" id="PTHR45818">
    <property type="entry name" value="PROTEIN VAV"/>
    <property type="match status" value="1"/>
</dbReference>
<name>A0A6J1TA34_FRAOC</name>
<dbReference type="PROSITE" id="PS50081">
    <property type="entry name" value="ZF_DAG_PE_2"/>
    <property type="match status" value="1"/>
</dbReference>
<keyword evidence="17" id="KW-1185">Reference proteome</keyword>